<dbReference type="Proteomes" id="UP001164803">
    <property type="component" value="Chromosome"/>
</dbReference>
<evidence type="ECO:0000259" key="9">
    <source>
        <dbReference type="Pfam" id="PF01035"/>
    </source>
</evidence>
<dbReference type="EC" id="2.1.1.63" evidence="8"/>
<reference evidence="11" key="1">
    <citation type="submission" date="2022-08" db="EMBL/GenBank/DDBJ databases">
        <title>Alicyclobacillus dauci DSM2870, complete genome.</title>
        <authorList>
            <person name="Wang Q."/>
            <person name="Cai R."/>
            <person name="Wang Z."/>
        </authorList>
    </citation>
    <scope>NUCLEOTIDE SEQUENCE</scope>
    <source>
        <strain evidence="11">DSM 28700</strain>
        <plasmid evidence="12">unnamed1</plasmid>
    </source>
</reference>
<comment type="similarity">
    <text evidence="8">Belongs to the MGMT family.</text>
</comment>
<dbReference type="Pfam" id="PF02870">
    <property type="entry name" value="Methyltransf_1N"/>
    <property type="match status" value="1"/>
</dbReference>
<evidence type="ECO:0000259" key="10">
    <source>
        <dbReference type="Pfam" id="PF02870"/>
    </source>
</evidence>
<keyword evidence="5 8" id="KW-0227">DNA damage</keyword>
<dbReference type="EMBL" id="CP104064">
    <property type="protein sequence ID" value="WAH36262.1"/>
    <property type="molecule type" value="Genomic_DNA"/>
</dbReference>
<feature type="domain" description="Methylated-DNA-[protein]-cysteine S-methyltransferase DNA binding" evidence="9">
    <location>
        <begin position="89"/>
        <end position="168"/>
    </location>
</feature>
<dbReference type="PANTHER" id="PTHR10815:SF12">
    <property type="entry name" value="METHYLATED-DNA--PROTEIN-CYSTEINE METHYLTRANSFERASE, INDUCIBLE"/>
    <property type="match status" value="1"/>
</dbReference>
<dbReference type="InterPro" id="IPR023546">
    <property type="entry name" value="MGMT"/>
</dbReference>
<dbReference type="InterPro" id="IPR001497">
    <property type="entry name" value="MethylDNA_cys_MeTrfase_AS"/>
</dbReference>
<dbReference type="RefSeq" id="WP_268043584.1">
    <property type="nucleotide sequence ID" value="NZ_CP104064.1"/>
</dbReference>
<evidence type="ECO:0000256" key="4">
    <source>
        <dbReference type="ARBA" id="ARBA00022679"/>
    </source>
</evidence>
<sequence>MNEATKVYWGSLTHNGWTIYAASTTQGLCCVTFPNQTFVDLSGFVSSRFPNANLEQNEHLLAPYMVELEEYLEGHRTYFSIPLDLHGTSFQQSVWNELLNIPHGQTATYSSIATSIGRPSAVRAVGTAIGKNPIAFIVPCHRVVGKDGSLTGYRGGLDVKSALLKLEGMEVSEKGCP</sequence>
<dbReference type="PROSITE" id="PS00374">
    <property type="entry name" value="MGMT"/>
    <property type="match status" value="1"/>
</dbReference>
<keyword evidence="3 8" id="KW-0489">Methyltransferase</keyword>
<dbReference type="Gene3D" id="3.30.160.70">
    <property type="entry name" value="Methylated DNA-protein cysteine methyltransferase domain"/>
    <property type="match status" value="1"/>
</dbReference>
<name>A0ABY6Z0L3_9BACL</name>
<feature type="domain" description="Methylguanine DNA methyltransferase ribonuclease-like" evidence="10">
    <location>
        <begin position="8"/>
        <end position="85"/>
    </location>
</feature>
<dbReference type="EMBL" id="CP104065">
    <property type="protein sequence ID" value="WAH39416.1"/>
    <property type="molecule type" value="Genomic_DNA"/>
</dbReference>
<evidence type="ECO:0000313" key="12">
    <source>
        <dbReference type="EMBL" id="WAH39416.1"/>
    </source>
</evidence>
<evidence type="ECO:0000256" key="3">
    <source>
        <dbReference type="ARBA" id="ARBA00022603"/>
    </source>
</evidence>
<comment type="catalytic activity">
    <reaction evidence="1 8">
        <text>a 4-O-methyl-thymidine in DNA + L-cysteinyl-[protein] = a thymidine in DNA + S-methyl-L-cysteinyl-[protein]</text>
        <dbReference type="Rhea" id="RHEA:53428"/>
        <dbReference type="Rhea" id="RHEA-COMP:10131"/>
        <dbReference type="Rhea" id="RHEA-COMP:10132"/>
        <dbReference type="Rhea" id="RHEA-COMP:13555"/>
        <dbReference type="Rhea" id="RHEA-COMP:13556"/>
        <dbReference type="ChEBI" id="CHEBI:29950"/>
        <dbReference type="ChEBI" id="CHEBI:82612"/>
        <dbReference type="ChEBI" id="CHEBI:137386"/>
        <dbReference type="ChEBI" id="CHEBI:137387"/>
        <dbReference type="EC" id="2.1.1.63"/>
    </reaction>
</comment>
<dbReference type="Pfam" id="PF01035">
    <property type="entry name" value="DNA_binding_1"/>
    <property type="match status" value="1"/>
</dbReference>
<dbReference type="HAMAP" id="MF_00772">
    <property type="entry name" value="OGT"/>
    <property type="match status" value="1"/>
</dbReference>
<comment type="miscellaneous">
    <text evidence="8">This enzyme catalyzes only one turnover and therefore is not strictly catalytic. According to one definition, an enzyme is a biocatalyst that acts repeatedly and over many reaction cycles.</text>
</comment>
<keyword evidence="2 8" id="KW-0963">Cytoplasm</keyword>
<dbReference type="PANTHER" id="PTHR10815">
    <property type="entry name" value="METHYLATED-DNA--PROTEIN-CYSTEINE METHYLTRANSFERASE"/>
    <property type="match status" value="1"/>
</dbReference>
<protein>
    <recommendedName>
        <fullName evidence="8">Methylated-DNA--protein-cysteine methyltransferase</fullName>
        <ecNumber evidence="8">2.1.1.63</ecNumber>
    </recommendedName>
    <alternativeName>
        <fullName evidence="8">6-O-methylguanine-DNA methyltransferase</fullName>
        <shortName evidence="8">MGMT</shortName>
    </alternativeName>
    <alternativeName>
        <fullName evidence="8">O-6-methylguanine-DNA-alkyltransferase</fullName>
    </alternativeName>
</protein>
<dbReference type="NCBIfam" id="TIGR00589">
    <property type="entry name" value="ogt"/>
    <property type="match status" value="1"/>
</dbReference>
<keyword evidence="12" id="KW-0614">Plasmid</keyword>
<evidence type="ECO:0000313" key="11">
    <source>
        <dbReference type="EMBL" id="WAH36262.1"/>
    </source>
</evidence>
<keyword evidence="6 8" id="KW-0234">DNA repair</keyword>
<accession>A0ABY6Z0L3</accession>
<evidence type="ECO:0000256" key="7">
    <source>
        <dbReference type="ARBA" id="ARBA00049348"/>
    </source>
</evidence>
<evidence type="ECO:0000256" key="2">
    <source>
        <dbReference type="ARBA" id="ARBA00022490"/>
    </source>
</evidence>
<dbReference type="InterPro" id="IPR008332">
    <property type="entry name" value="MethylG_MeTrfase_N"/>
</dbReference>
<dbReference type="Proteomes" id="UP001164803">
    <property type="component" value="Plasmid unnamed1"/>
</dbReference>
<dbReference type="CDD" id="cd06445">
    <property type="entry name" value="ATase"/>
    <property type="match status" value="1"/>
</dbReference>
<evidence type="ECO:0000256" key="6">
    <source>
        <dbReference type="ARBA" id="ARBA00023204"/>
    </source>
</evidence>
<dbReference type="InterPro" id="IPR014048">
    <property type="entry name" value="MethylDNA_cys_MeTrfase_DNA-bd"/>
</dbReference>
<evidence type="ECO:0000313" key="13">
    <source>
        <dbReference type="Proteomes" id="UP001164803"/>
    </source>
</evidence>
<proteinExistence type="inferred from homology"/>
<dbReference type="SUPFAM" id="SSF46767">
    <property type="entry name" value="Methylated DNA-protein cysteine methyltransferase, C-terminal domain"/>
    <property type="match status" value="1"/>
</dbReference>
<evidence type="ECO:0000256" key="1">
    <source>
        <dbReference type="ARBA" id="ARBA00001286"/>
    </source>
</evidence>
<dbReference type="SUPFAM" id="SSF53155">
    <property type="entry name" value="Methylated DNA-protein cysteine methyltransferase domain"/>
    <property type="match status" value="1"/>
</dbReference>
<organism evidence="11 13">
    <name type="scientific">Alicyclobacillus dauci</name>
    <dbReference type="NCBI Taxonomy" id="1475485"/>
    <lineage>
        <taxon>Bacteria</taxon>
        <taxon>Bacillati</taxon>
        <taxon>Bacillota</taxon>
        <taxon>Bacilli</taxon>
        <taxon>Bacillales</taxon>
        <taxon>Alicyclobacillaceae</taxon>
        <taxon>Alicyclobacillus</taxon>
    </lineage>
</organism>
<geneLocation type="plasmid" evidence="12 13">
    <name>unnamed1</name>
</geneLocation>
<keyword evidence="4 8" id="KW-0808">Transferase</keyword>
<feature type="active site" description="Nucleophile; methyl group acceptor" evidence="8">
    <location>
        <position position="140"/>
    </location>
</feature>
<keyword evidence="13" id="KW-1185">Reference proteome</keyword>
<comment type="subcellular location">
    <subcellularLocation>
        <location evidence="8">Cytoplasm</location>
    </subcellularLocation>
</comment>
<evidence type="ECO:0000256" key="5">
    <source>
        <dbReference type="ARBA" id="ARBA00022763"/>
    </source>
</evidence>
<dbReference type="InterPro" id="IPR036217">
    <property type="entry name" value="MethylDNA_cys_MeTrfase_DNAb"/>
</dbReference>
<comment type="function">
    <text evidence="8">Involved in the cellular defense against the biological effects of O6-methylguanine (O6-MeG) and O4-methylthymine (O4-MeT) in DNA. Repairs the methylated nucleobase in DNA by stoichiometrically transferring the methyl group to a cysteine residue in the enzyme. This is a suicide reaction: the enzyme is irreversibly inactivated.</text>
</comment>
<dbReference type="InterPro" id="IPR036388">
    <property type="entry name" value="WH-like_DNA-bd_sf"/>
</dbReference>
<dbReference type="InterPro" id="IPR036631">
    <property type="entry name" value="MGMT_N_sf"/>
</dbReference>
<gene>
    <name evidence="11" type="ORF">NZD86_18805</name>
    <name evidence="12" type="ORF">NZD86_23215</name>
</gene>
<evidence type="ECO:0000256" key="8">
    <source>
        <dbReference type="HAMAP-Rule" id="MF_00772"/>
    </source>
</evidence>
<dbReference type="Gene3D" id="1.10.10.10">
    <property type="entry name" value="Winged helix-like DNA-binding domain superfamily/Winged helix DNA-binding domain"/>
    <property type="match status" value="1"/>
</dbReference>
<comment type="catalytic activity">
    <reaction evidence="7 8">
        <text>a 6-O-methyl-2'-deoxyguanosine in DNA + L-cysteinyl-[protein] = S-methyl-L-cysteinyl-[protein] + a 2'-deoxyguanosine in DNA</text>
        <dbReference type="Rhea" id="RHEA:24000"/>
        <dbReference type="Rhea" id="RHEA-COMP:10131"/>
        <dbReference type="Rhea" id="RHEA-COMP:10132"/>
        <dbReference type="Rhea" id="RHEA-COMP:11367"/>
        <dbReference type="Rhea" id="RHEA-COMP:11368"/>
        <dbReference type="ChEBI" id="CHEBI:29950"/>
        <dbReference type="ChEBI" id="CHEBI:82612"/>
        <dbReference type="ChEBI" id="CHEBI:85445"/>
        <dbReference type="ChEBI" id="CHEBI:85448"/>
        <dbReference type="EC" id="2.1.1.63"/>
    </reaction>
</comment>